<evidence type="ECO:0000313" key="2">
    <source>
        <dbReference type="Proteomes" id="UP000030854"/>
    </source>
</evidence>
<evidence type="ECO:0000313" key="1">
    <source>
        <dbReference type="EMBL" id="KHJ35495.1"/>
    </source>
</evidence>
<name>A0A0B1PDQ7_UNCNE</name>
<protein>
    <submittedName>
        <fullName evidence="1">Putative virulence effector</fullName>
    </submittedName>
</protein>
<reference evidence="1 2" key="1">
    <citation type="journal article" date="2014" name="BMC Genomics">
        <title>Adaptive genomic structural variation in the grape powdery mildew pathogen, Erysiphe necator.</title>
        <authorList>
            <person name="Jones L."/>
            <person name="Riaz S."/>
            <person name="Morales-Cruz A."/>
            <person name="Amrine K.C."/>
            <person name="McGuire B."/>
            <person name="Gubler W.D."/>
            <person name="Walker M.A."/>
            <person name="Cantu D."/>
        </authorList>
    </citation>
    <scope>NUCLEOTIDE SEQUENCE [LARGE SCALE GENOMIC DNA]</scope>
    <source>
        <strain evidence="2">c</strain>
    </source>
</reference>
<accession>A0A0B1PDQ7</accession>
<comment type="caution">
    <text evidence="1">The sequence shown here is derived from an EMBL/GenBank/DDBJ whole genome shotgun (WGS) entry which is preliminary data.</text>
</comment>
<dbReference type="Proteomes" id="UP000030854">
    <property type="component" value="Unassembled WGS sequence"/>
</dbReference>
<keyword evidence="2" id="KW-1185">Reference proteome</keyword>
<gene>
    <name evidence="1" type="ORF">EV44_g4200</name>
</gene>
<proteinExistence type="predicted"/>
<dbReference type="EMBL" id="JNVN01000376">
    <property type="protein sequence ID" value="KHJ35495.1"/>
    <property type="molecule type" value="Genomic_DNA"/>
</dbReference>
<dbReference type="HOGENOM" id="CLU_2706642_0_0_1"/>
<organism evidence="1 2">
    <name type="scientific">Uncinula necator</name>
    <name type="common">Grape powdery mildew</name>
    <dbReference type="NCBI Taxonomy" id="52586"/>
    <lineage>
        <taxon>Eukaryota</taxon>
        <taxon>Fungi</taxon>
        <taxon>Dikarya</taxon>
        <taxon>Ascomycota</taxon>
        <taxon>Pezizomycotina</taxon>
        <taxon>Leotiomycetes</taxon>
        <taxon>Erysiphales</taxon>
        <taxon>Erysiphaceae</taxon>
        <taxon>Erysiphe</taxon>
    </lineage>
</organism>
<sequence length="73" mass="8084">MICKQLECSLPDILLILRTVTGFAMITKDKETRKLLLDKSSIISAQNVTIEPASDLVTYKIPNVPVVIKSPNN</sequence>
<dbReference type="AlphaFoldDB" id="A0A0B1PDQ7"/>